<dbReference type="SMART" id="SM00028">
    <property type="entry name" value="TPR"/>
    <property type="match status" value="3"/>
</dbReference>
<dbReference type="InterPro" id="IPR051685">
    <property type="entry name" value="Ycf3/AcsC/BcsC/TPR_MFPF"/>
</dbReference>
<dbReference type="PANTHER" id="PTHR44943:SF4">
    <property type="entry name" value="TPR REPEAT-CONTAINING PROTEIN MJ0798"/>
    <property type="match status" value="1"/>
</dbReference>
<evidence type="ECO:0000256" key="3">
    <source>
        <dbReference type="PROSITE-ProRule" id="PRU00339"/>
    </source>
</evidence>
<dbReference type="PROSITE" id="PS50293">
    <property type="entry name" value="TPR_REGION"/>
    <property type="match status" value="2"/>
</dbReference>
<dbReference type="AlphaFoldDB" id="A0A532UY94"/>
<name>A0A532UY94_UNCT6</name>
<dbReference type="SUPFAM" id="SSF56281">
    <property type="entry name" value="Metallo-hydrolase/oxidoreductase"/>
    <property type="match status" value="1"/>
</dbReference>
<protein>
    <submittedName>
        <fullName evidence="4">Uncharacterized protein</fullName>
    </submittedName>
</protein>
<feature type="repeat" description="TPR" evidence="3">
    <location>
        <begin position="166"/>
        <end position="199"/>
    </location>
</feature>
<evidence type="ECO:0000313" key="4">
    <source>
        <dbReference type="EMBL" id="TKJ39911.1"/>
    </source>
</evidence>
<dbReference type="InterPro" id="IPR036866">
    <property type="entry name" value="RibonucZ/Hydroxyglut_hydro"/>
</dbReference>
<sequence>MRADISDSRGGEGKGKLLGELKRLLKEAPVLARRGEETKASKLLARGKKLALEAGLQKDALVFQASLLRLENKFDEMVRVLVPVVESPGLHLRGYAYVRLGFAQDELKQYDAAIISYSRALDDPLYDTPGKAWNNMGNAYAEKGEFDKAILCYRKALDLPNYETPGKAWYNMGLAYFNKGSFEEAIECLRKAIDSPEYDTPKDAWEKINAASAKLGLTQAAEEAAAMAEGERIPKADPLNRIMDIMGDDRNKLAEYAAKPGTHYSDVLVILAGWPSVTSTESLLDGGLSQRLTQGRACFIKTSGQGILIDPGFDSLRYFSEMGFHIREVTQVISSHRQRPSYQELENLAYLADQWRNYDTAAKERIPIQFYFDLSTYKDHPLEDVADENIHPLEPGQPRYSLPGDIELKPFETKGSLKSSFGFWLEARLDNGQKRCIGYTSDTGFFPELCTKLADCDVIIANLSDSSVDDIRDNKLSEDHLGYTGLLKLVQGTNAKLYIVSDFRGGAGDARIELVQKLTYDLKKDKRKAEIIPGDVGCLLDLRDLKVLCSSCGEFTSHKRIAVSKPDAEFGRLRYLCKKCLLG</sequence>
<dbReference type="Gene3D" id="3.60.15.10">
    <property type="entry name" value="Ribonuclease Z/Hydroxyacylglutathione hydrolase-like"/>
    <property type="match status" value="1"/>
</dbReference>
<dbReference type="SUPFAM" id="SSF48452">
    <property type="entry name" value="TPR-like"/>
    <property type="match status" value="1"/>
</dbReference>
<dbReference type="Gene3D" id="1.25.40.10">
    <property type="entry name" value="Tetratricopeptide repeat domain"/>
    <property type="match status" value="1"/>
</dbReference>
<comment type="caution">
    <text evidence="4">The sequence shown here is derived from an EMBL/GenBank/DDBJ whole genome shotgun (WGS) entry which is preliminary data.</text>
</comment>
<dbReference type="Pfam" id="PF13181">
    <property type="entry name" value="TPR_8"/>
    <property type="match status" value="1"/>
</dbReference>
<accession>A0A532UY94</accession>
<keyword evidence="1" id="KW-0677">Repeat</keyword>
<evidence type="ECO:0000256" key="2">
    <source>
        <dbReference type="ARBA" id="ARBA00022803"/>
    </source>
</evidence>
<dbReference type="Pfam" id="PF00515">
    <property type="entry name" value="TPR_1"/>
    <property type="match status" value="2"/>
</dbReference>
<feature type="repeat" description="TPR" evidence="3">
    <location>
        <begin position="130"/>
        <end position="163"/>
    </location>
</feature>
<proteinExistence type="predicted"/>
<keyword evidence="2 3" id="KW-0802">TPR repeat</keyword>
<evidence type="ECO:0000313" key="5">
    <source>
        <dbReference type="Proteomes" id="UP000317778"/>
    </source>
</evidence>
<dbReference type="EMBL" id="NJBO01000021">
    <property type="protein sequence ID" value="TKJ39911.1"/>
    <property type="molecule type" value="Genomic_DNA"/>
</dbReference>
<dbReference type="PROSITE" id="PS50005">
    <property type="entry name" value="TPR"/>
    <property type="match status" value="2"/>
</dbReference>
<reference evidence="4 5" key="1">
    <citation type="submission" date="2017-06" db="EMBL/GenBank/DDBJ databases">
        <title>Novel microbial phyla capable of carbon fixation and sulfur reduction in deep-sea sediments.</title>
        <authorList>
            <person name="Huang J."/>
            <person name="Baker B."/>
            <person name="Wang Y."/>
        </authorList>
    </citation>
    <scope>NUCLEOTIDE SEQUENCE [LARGE SCALE GENOMIC DNA]</scope>
    <source>
        <strain evidence="4">B3_TA06</strain>
    </source>
</reference>
<dbReference type="InterPro" id="IPR011990">
    <property type="entry name" value="TPR-like_helical_dom_sf"/>
</dbReference>
<dbReference type="Proteomes" id="UP000317778">
    <property type="component" value="Unassembled WGS sequence"/>
</dbReference>
<evidence type="ECO:0000256" key="1">
    <source>
        <dbReference type="ARBA" id="ARBA00022737"/>
    </source>
</evidence>
<organism evidence="4 5">
    <name type="scientific">candidate division TA06 bacterium B3_TA06</name>
    <dbReference type="NCBI Taxonomy" id="2012487"/>
    <lineage>
        <taxon>Bacteria</taxon>
        <taxon>Bacteria division TA06</taxon>
    </lineage>
</organism>
<dbReference type="PANTHER" id="PTHR44943">
    <property type="entry name" value="CELLULOSE SYNTHASE OPERON PROTEIN C"/>
    <property type="match status" value="1"/>
</dbReference>
<gene>
    <name evidence="4" type="ORF">CEE36_10030</name>
</gene>
<dbReference type="InterPro" id="IPR019734">
    <property type="entry name" value="TPR_rpt"/>
</dbReference>